<organism evidence="13 14">
    <name type="scientific">Platysternon megacephalum</name>
    <name type="common">big-headed turtle</name>
    <dbReference type="NCBI Taxonomy" id="55544"/>
    <lineage>
        <taxon>Eukaryota</taxon>
        <taxon>Metazoa</taxon>
        <taxon>Chordata</taxon>
        <taxon>Craniata</taxon>
        <taxon>Vertebrata</taxon>
        <taxon>Euteleostomi</taxon>
        <taxon>Archelosauria</taxon>
        <taxon>Testudinata</taxon>
        <taxon>Testudines</taxon>
        <taxon>Cryptodira</taxon>
        <taxon>Durocryptodira</taxon>
        <taxon>Testudinoidea</taxon>
        <taxon>Platysternidae</taxon>
        <taxon>Platysternon</taxon>
    </lineage>
</organism>
<comment type="subcellular location">
    <subcellularLocation>
        <location evidence="1">Membrane</location>
        <topology evidence="1">Single-pass type I membrane protein</topology>
    </subcellularLocation>
</comment>
<sequence>MARNEGPQYWEEETHRSQGWQPSFQVNLNTLRERYNQSAGFHTFQLKYGCDLRDDGSKGVFFKYAYDGRDFVSFDMDQETWVAADDAAQVTKRKWDADRSIAQRERAYLEQECIEWLGKYLEYGKETLQRRGPKSSVMLIVGVVIGVLVLVAAVAGAVVFLSKCRVGHRRAVCARPW</sequence>
<dbReference type="PRINTS" id="PR01638">
    <property type="entry name" value="MHCCLASSI"/>
</dbReference>
<dbReference type="InterPro" id="IPR001039">
    <property type="entry name" value="MHC_I_a_a1/a2"/>
</dbReference>
<feature type="transmembrane region" description="Helical" evidence="11">
    <location>
        <begin position="137"/>
        <end position="161"/>
    </location>
</feature>
<dbReference type="PANTHER" id="PTHR16675">
    <property type="entry name" value="MHC CLASS I-RELATED"/>
    <property type="match status" value="1"/>
</dbReference>
<evidence type="ECO:0000256" key="2">
    <source>
        <dbReference type="ARBA" id="ARBA00022451"/>
    </source>
</evidence>
<evidence type="ECO:0000256" key="9">
    <source>
        <dbReference type="ARBA" id="ARBA00023180"/>
    </source>
</evidence>
<keyword evidence="9" id="KW-0325">Glycoprotein</keyword>
<dbReference type="SUPFAM" id="SSF54452">
    <property type="entry name" value="MHC antigen-recognition domain"/>
    <property type="match status" value="1"/>
</dbReference>
<comment type="similarity">
    <text evidence="10">Belongs to the MHC class I family.</text>
</comment>
<keyword evidence="5" id="KW-0391">Immunity</keyword>
<evidence type="ECO:0000256" key="11">
    <source>
        <dbReference type="SAM" id="Phobius"/>
    </source>
</evidence>
<dbReference type="InterPro" id="IPR011161">
    <property type="entry name" value="MHC_I-like_Ag-recog"/>
</dbReference>
<evidence type="ECO:0000256" key="1">
    <source>
        <dbReference type="ARBA" id="ARBA00004479"/>
    </source>
</evidence>
<dbReference type="GO" id="GO:0006955">
    <property type="term" value="P:immune response"/>
    <property type="evidence" value="ECO:0007669"/>
    <property type="project" value="TreeGrafter"/>
</dbReference>
<dbReference type="EMBL" id="QXTE01000971">
    <property type="protein sequence ID" value="TFJ95930.1"/>
    <property type="molecule type" value="Genomic_DNA"/>
</dbReference>
<evidence type="ECO:0000313" key="14">
    <source>
        <dbReference type="Proteomes" id="UP000297703"/>
    </source>
</evidence>
<evidence type="ECO:0000256" key="6">
    <source>
        <dbReference type="ARBA" id="ARBA00022989"/>
    </source>
</evidence>
<dbReference type="PANTHER" id="PTHR16675:SF242">
    <property type="entry name" value="MAJOR HISTOCOMPATIBILITY COMPLEX CLASS I-RELATED GENE PROTEIN"/>
    <property type="match status" value="1"/>
</dbReference>
<evidence type="ECO:0000256" key="7">
    <source>
        <dbReference type="ARBA" id="ARBA00023136"/>
    </source>
</evidence>
<dbReference type="Gene3D" id="3.30.500.10">
    <property type="entry name" value="MHC class I-like antigen recognition-like"/>
    <property type="match status" value="1"/>
</dbReference>
<dbReference type="FunFam" id="3.30.500.10:FF:000001">
    <property type="entry name" value="H-2 class I histocompatibility antigen, alpha chain"/>
    <property type="match status" value="1"/>
</dbReference>
<keyword evidence="8" id="KW-1015">Disulfide bond</keyword>
<reference evidence="13 14" key="1">
    <citation type="submission" date="2019-04" db="EMBL/GenBank/DDBJ databases">
        <title>Draft genome of the big-headed turtle Platysternon megacephalum.</title>
        <authorList>
            <person name="Gong S."/>
        </authorList>
    </citation>
    <scope>NUCLEOTIDE SEQUENCE [LARGE SCALE GENOMIC DNA]</scope>
    <source>
        <strain evidence="13">DO16091913</strain>
        <tissue evidence="13">Muscle</tissue>
    </source>
</reference>
<protein>
    <submittedName>
        <fullName evidence="13">Major histocompatibility complex class I-related protein</fullName>
    </submittedName>
</protein>
<evidence type="ECO:0000256" key="8">
    <source>
        <dbReference type="ARBA" id="ARBA00023157"/>
    </source>
</evidence>
<evidence type="ECO:0000256" key="5">
    <source>
        <dbReference type="ARBA" id="ARBA00022859"/>
    </source>
</evidence>
<keyword evidence="6 11" id="KW-1133">Transmembrane helix</keyword>
<accession>A0A4D9DF58</accession>
<dbReference type="GO" id="GO:0002474">
    <property type="term" value="P:antigen processing and presentation of peptide antigen via MHC class I"/>
    <property type="evidence" value="ECO:0007669"/>
    <property type="project" value="UniProtKB-KW"/>
</dbReference>
<dbReference type="GO" id="GO:0009897">
    <property type="term" value="C:external side of plasma membrane"/>
    <property type="evidence" value="ECO:0007669"/>
    <property type="project" value="TreeGrafter"/>
</dbReference>
<dbReference type="AlphaFoldDB" id="A0A4D9DF58"/>
<comment type="caution">
    <text evidence="13">The sequence shown here is derived from an EMBL/GenBank/DDBJ whole genome shotgun (WGS) entry which is preliminary data.</text>
</comment>
<evidence type="ECO:0000256" key="3">
    <source>
        <dbReference type="ARBA" id="ARBA00022692"/>
    </source>
</evidence>
<keyword evidence="2" id="KW-0490">MHC I</keyword>
<dbReference type="InterPro" id="IPR037055">
    <property type="entry name" value="MHC_I-like_Ag-recog_sf"/>
</dbReference>
<keyword evidence="14" id="KW-1185">Reference proteome</keyword>
<keyword evidence="7 11" id="KW-0472">Membrane</keyword>
<keyword evidence="4" id="KW-0732">Signal</keyword>
<dbReference type="Proteomes" id="UP000297703">
    <property type="component" value="Unassembled WGS sequence"/>
</dbReference>
<feature type="domain" description="MHC class I-like antigen recognition-like" evidence="12">
    <location>
        <begin position="4"/>
        <end position="128"/>
    </location>
</feature>
<evidence type="ECO:0000313" key="13">
    <source>
        <dbReference type="EMBL" id="TFJ95930.1"/>
    </source>
</evidence>
<dbReference type="OrthoDB" id="8936120at2759"/>
<evidence type="ECO:0000259" key="12">
    <source>
        <dbReference type="Pfam" id="PF00129"/>
    </source>
</evidence>
<keyword evidence="3 11" id="KW-0812">Transmembrane</keyword>
<dbReference type="GO" id="GO:0042612">
    <property type="term" value="C:MHC class I protein complex"/>
    <property type="evidence" value="ECO:0007669"/>
    <property type="project" value="UniProtKB-KW"/>
</dbReference>
<dbReference type="GO" id="GO:0005615">
    <property type="term" value="C:extracellular space"/>
    <property type="evidence" value="ECO:0007669"/>
    <property type="project" value="TreeGrafter"/>
</dbReference>
<proteinExistence type="inferred from homology"/>
<dbReference type="InterPro" id="IPR050208">
    <property type="entry name" value="MHC_class-I_related"/>
</dbReference>
<dbReference type="Pfam" id="PF00129">
    <property type="entry name" value="MHC_I"/>
    <property type="match status" value="1"/>
</dbReference>
<evidence type="ECO:0000256" key="10">
    <source>
        <dbReference type="RuleBase" id="RU004439"/>
    </source>
</evidence>
<evidence type="ECO:0000256" key="4">
    <source>
        <dbReference type="ARBA" id="ARBA00022729"/>
    </source>
</evidence>
<dbReference type="InterPro" id="IPR011162">
    <property type="entry name" value="MHC_I/II-like_Ag-recog"/>
</dbReference>
<reference evidence="13 14" key="2">
    <citation type="submission" date="2019-04" db="EMBL/GenBank/DDBJ databases">
        <title>The genome sequence of big-headed turtle.</title>
        <authorList>
            <person name="Gong S."/>
        </authorList>
    </citation>
    <scope>NUCLEOTIDE SEQUENCE [LARGE SCALE GENOMIC DNA]</scope>
    <source>
        <strain evidence="13">DO16091913</strain>
        <tissue evidence="13">Muscle</tissue>
    </source>
</reference>
<gene>
    <name evidence="13" type="ORF">DR999_PMT22340</name>
</gene>
<dbReference type="STRING" id="55544.A0A4D9DF58"/>
<name>A0A4D9DF58_9SAUR</name>